<evidence type="ECO:0000256" key="7">
    <source>
        <dbReference type="ARBA" id="ARBA00023065"/>
    </source>
</evidence>
<proteinExistence type="inferred from homology"/>
<keyword evidence="7" id="KW-0406">Ion transport</keyword>
<dbReference type="Proteomes" id="UP000593567">
    <property type="component" value="Unassembled WGS sequence"/>
</dbReference>
<dbReference type="EMBL" id="VXIV02002559">
    <property type="protein sequence ID" value="KAF6024575.1"/>
    <property type="molecule type" value="Genomic_DNA"/>
</dbReference>
<feature type="transmembrane region" description="Helical" evidence="9">
    <location>
        <begin position="83"/>
        <end position="104"/>
    </location>
</feature>
<comment type="subcellular location">
    <subcellularLocation>
        <location evidence="1">Membrane</location>
        <topology evidence="1">Multi-pass membrane protein</topology>
    </subcellularLocation>
</comment>
<dbReference type="InterPro" id="IPR058533">
    <property type="entry name" value="Cation_efflux_TM"/>
</dbReference>
<keyword evidence="5" id="KW-0864">Zinc transport</keyword>
<evidence type="ECO:0000313" key="13">
    <source>
        <dbReference type="Proteomes" id="UP000593567"/>
    </source>
</evidence>
<evidence type="ECO:0000256" key="5">
    <source>
        <dbReference type="ARBA" id="ARBA00022906"/>
    </source>
</evidence>
<keyword evidence="13" id="KW-1185">Reference proteome</keyword>
<keyword evidence="8 9" id="KW-0472">Membrane</keyword>
<evidence type="ECO:0000256" key="3">
    <source>
        <dbReference type="ARBA" id="ARBA00022448"/>
    </source>
</evidence>
<evidence type="ECO:0000256" key="2">
    <source>
        <dbReference type="ARBA" id="ARBA00008873"/>
    </source>
</evidence>
<evidence type="ECO:0000256" key="1">
    <source>
        <dbReference type="ARBA" id="ARBA00004141"/>
    </source>
</evidence>
<comment type="similarity">
    <text evidence="2">Belongs to the cation diffusion facilitator (CDF) transporter (TC 2.A.4) family. SLC30A subfamily.</text>
</comment>
<dbReference type="SUPFAM" id="SSF161111">
    <property type="entry name" value="Cation efflux protein transmembrane domain-like"/>
    <property type="match status" value="1"/>
</dbReference>
<evidence type="ECO:0000313" key="12">
    <source>
        <dbReference type="EMBL" id="KAF6024575.1"/>
    </source>
</evidence>
<dbReference type="InterPro" id="IPR027470">
    <property type="entry name" value="Cation_efflux_CTD"/>
</dbReference>
<organism evidence="12 13">
    <name type="scientific">Bugula neritina</name>
    <name type="common">Brown bryozoan</name>
    <name type="synonym">Sertularia neritina</name>
    <dbReference type="NCBI Taxonomy" id="10212"/>
    <lineage>
        <taxon>Eukaryota</taxon>
        <taxon>Metazoa</taxon>
        <taxon>Spiralia</taxon>
        <taxon>Lophotrochozoa</taxon>
        <taxon>Bryozoa</taxon>
        <taxon>Gymnolaemata</taxon>
        <taxon>Cheilostomatida</taxon>
        <taxon>Flustrina</taxon>
        <taxon>Buguloidea</taxon>
        <taxon>Bugulidae</taxon>
        <taxon>Bugula</taxon>
    </lineage>
</organism>
<keyword evidence="6 9" id="KW-1133">Transmembrane helix</keyword>
<dbReference type="InterPro" id="IPR027469">
    <property type="entry name" value="Cation_efflux_TMD_sf"/>
</dbReference>
<dbReference type="Gene3D" id="1.20.1510.10">
    <property type="entry name" value="Cation efflux protein transmembrane domain"/>
    <property type="match status" value="1"/>
</dbReference>
<name>A0A7J7JEM4_BUGNE</name>
<dbReference type="SUPFAM" id="SSF160240">
    <property type="entry name" value="Cation efflux protein cytoplasmic domain-like"/>
    <property type="match status" value="1"/>
</dbReference>
<dbReference type="OrthoDB" id="6283458at2759"/>
<keyword evidence="4 9" id="KW-0812">Transmembrane</keyword>
<feature type="domain" description="Cation efflux protein cytoplasmic" evidence="11">
    <location>
        <begin position="116"/>
        <end position="191"/>
    </location>
</feature>
<dbReference type="InterPro" id="IPR050681">
    <property type="entry name" value="CDF/SLC30A"/>
</dbReference>
<dbReference type="PANTHER" id="PTHR11562">
    <property type="entry name" value="CATION EFFLUX PROTEIN/ ZINC TRANSPORTER"/>
    <property type="match status" value="1"/>
</dbReference>
<dbReference type="GO" id="GO:0005886">
    <property type="term" value="C:plasma membrane"/>
    <property type="evidence" value="ECO:0007669"/>
    <property type="project" value="TreeGrafter"/>
</dbReference>
<reference evidence="12" key="1">
    <citation type="submission" date="2020-06" db="EMBL/GenBank/DDBJ databases">
        <title>Draft genome of Bugula neritina, a colonial animal packing powerful symbionts and potential medicines.</title>
        <authorList>
            <person name="Rayko M."/>
        </authorList>
    </citation>
    <scope>NUCLEOTIDE SEQUENCE [LARGE SCALE GENOMIC DNA]</scope>
    <source>
        <strain evidence="12">Kwan_BN1</strain>
    </source>
</reference>
<keyword evidence="3" id="KW-0813">Transport</keyword>
<dbReference type="InterPro" id="IPR036837">
    <property type="entry name" value="Cation_efflux_CTD_sf"/>
</dbReference>
<accession>A0A7J7JEM4</accession>
<evidence type="ECO:0000259" key="11">
    <source>
        <dbReference type="Pfam" id="PF16916"/>
    </source>
</evidence>
<dbReference type="NCBIfam" id="TIGR01297">
    <property type="entry name" value="CDF"/>
    <property type="match status" value="1"/>
</dbReference>
<dbReference type="GO" id="GO:0010043">
    <property type="term" value="P:response to zinc ion"/>
    <property type="evidence" value="ECO:0007669"/>
    <property type="project" value="TreeGrafter"/>
</dbReference>
<dbReference type="Gene3D" id="3.30.70.1350">
    <property type="entry name" value="Cation efflux protein, cytoplasmic domain"/>
    <property type="match status" value="1"/>
</dbReference>
<dbReference type="InterPro" id="IPR002524">
    <property type="entry name" value="Cation_efflux"/>
</dbReference>
<feature type="domain" description="Cation efflux protein transmembrane" evidence="10">
    <location>
        <begin position="39"/>
        <end position="112"/>
    </location>
</feature>
<protein>
    <submittedName>
        <fullName evidence="12">SLC30A2</fullName>
    </submittedName>
</protein>
<dbReference type="GO" id="GO:0005385">
    <property type="term" value="F:zinc ion transmembrane transporter activity"/>
    <property type="evidence" value="ECO:0007669"/>
    <property type="project" value="TreeGrafter"/>
</dbReference>
<dbReference type="Pfam" id="PF16916">
    <property type="entry name" value="ZT_dimer"/>
    <property type="match status" value="1"/>
</dbReference>
<evidence type="ECO:0000256" key="4">
    <source>
        <dbReference type="ARBA" id="ARBA00022692"/>
    </source>
</evidence>
<gene>
    <name evidence="12" type="ORF">EB796_017135</name>
</gene>
<evidence type="ECO:0000256" key="8">
    <source>
        <dbReference type="ARBA" id="ARBA00023136"/>
    </source>
</evidence>
<evidence type="ECO:0000256" key="9">
    <source>
        <dbReference type="SAM" id="Phobius"/>
    </source>
</evidence>
<evidence type="ECO:0000256" key="6">
    <source>
        <dbReference type="ARBA" id="ARBA00022989"/>
    </source>
</evidence>
<dbReference type="Pfam" id="PF01545">
    <property type="entry name" value="Cation_efflux"/>
    <property type="match status" value="1"/>
</dbReference>
<keyword evidence="5" id="KW-0862">Zinc</keyword>
<dbReference type="PANTHER" id="PTHR11562:SF17">
    <property type="entry name" value="RE54080P-RELATED"/>
    <property type="match status" value="1"/>
</dbReference>
<comment type="caution">
    <text evidence="12">The sequence shown here is derived from an EMBL/GenBank/DDBJ whole genome shotgun (WGS) entry which is preliminary data.</text>
</comment>
<sequence>MRLLVCSNQSSCIFCYHLDVRQYLTSLCDKFDILAEDANHGHSHSKENLNVRAALIHVIGDLIQSIGVLVAAIIIYFKPEWKIADPICTFIFSVLVLISTLNILKDAIRVLMEATPRHIEYKVMKDLLTSVKGVKYVHNLRIWSLTTSKFTMSVHLAVDNISRSQEILQEASQLLWKKFDIQDSTIQIESYASEMDDCDHCQDPVDH</sequence>
<feature type="transmembrane region" description="Helical" evidence="9">
    <location>
        <begin position="54"/>
        <end position="77"/>
    </location>
</feature>
<evidence type="ECO:0000259" key="10">
    <source>
        <dbReference type="Pfam" id="PF01545"/>
    </source>
</evidence>
<dbReference type="AlphaFoldDB" id="A0A7J7JEM4"/>